<feature type="transmembrane region" description="Helical" evidence="1">
    <location>
        <begin position="6"/>
        <end position="33"/>
    </location>
</feature>
<evidence type="ECO:0000313" key="3">
    <source>
        <dbReference type="Proteomes" id="UP000277999"/>
    </source>
</evidence>
<name>A0A3M0T2N6_9CLOT</name>
<sequence>MLGNEVANIISSGVLSVLGALASYGVAVGVTYLKKKREALIKQLGADQYNEDYKMAQDIYYIVEQQFKFIPQAGEQKRKEFDKLLVEKIPGISQEELDHFRETICGKINSKIKDSGILAPAFDQSKDVADVKDINKKLDNVSINSQGTVNVESTIAQ</sequence>
<keyword evidence="1" id="KW-0812">Transmembrane</keyword>
<evidence type="ECO:0000256" key="1">
    <source>
        <dbReference type="SAM" id="Phobius"/>
    </source>
</evidence>
<dbReference type="EMBL" id="RFAQ01000001">
    <property type="protein sequence ID" value="RMD04893.1"/>
    <property type="molecule type" value="Genomic_DNA"/>
</dbReference>
<organism evidence="2 3">
    <name type="scientific">Clostridium autoethanogenum</name>
    <dbReference type="NCBI Taxonomy" id="84023"/>
    <lineage>
        <taxon>Bacteria</taxon>
        <taxon>Bacillati</taxon>
        <taxon>Bacillota</taxon>
        <taxon>Clostridia</taxon>
        <taxon>Eubacteriales</taxon>
        <taxon>Clostridiaceae</taxon>
        <taxon>Clostridium</taxon>
    </lineage>
</organism>
<proteinExistence type="predicted"/>
<reference evidence="2 3" key="1">
    <citation type="submission" date="2018-10" db="EMBL/GenBank/DDBJ databases">
        <title>Genome-centric metagenomics revealed C2 chemical producing, CO utilizing Clostridium with novel acetogenic gene cluster.</title>
        <authorList>
            <person name="Kang H."/>
            <person name="Park B."/>
            <person name="Choi I.G."/>
            <person name="Chang I.S."/>
        </authorList>
    </citation>
    <scope>NUCLEOTIDE SEQUENCE [LARGE SCALE GENOMIC DNA]</scope>
    <source>
        <strain evidence="2 3">H21-9</strain>
    </source>
</reference>
<dbReference type="Proteomes" id="UP000277999">
    <property type="component" value="Unassembled WGS sequence"/>
</dbReference>
<keyword evidence="1" id="KW-1133">Transmembrane helix</keyword>
<protein>
    <submittedName>
        <fullName evidence="2">Uncharacterized protein</fullName>
    </submittedName>
</protein>
<evidence type="ECO:0000313" key="2">
    <source>
        <dbReference type="EMBL" id="RMD04893.1"/>
    </source>
</evidence>
<accession>A0A3M0T2N6</accession>
<dbReference type="RefSeq" id="WP_122057657.1">
    <property type="nucleotide sequence ID" value="NZ_RFAQ01000001.1"/>
</dbReference>
<comment type="caution">
    <text evidence="2">The sequence shown here is derived from an EMBL/GenBank/DDBJ whole genome shotgun (WGS) entry which is preliminary data.</text>
</comment>
<keyword evidence="1" id="KW-0472">Membrane</keyword>
<gene>
    <name evidence="2" type="ORF">D9O40_00640</name>
</gene>
<dbReference type="AlphaFoldDB" id="A0A3M0T2N6"/>